<dbReference type="OrthoDB" id="7686329at2759"/>
<evidence type="ECO:0000313" key="3">
    <source>
        <dbReference type="EMBL" id="TDG44199.1"/>
    </source>
</evidence>
<comment type="caution">
    <text evidence="3">The sequence shown here is derived from an EMBL/GenBank/DDBJ whole genome shotgun (WGS) entry which is preliminary data.</text>
</comment>
<feature type="region of interest" description="Disordered" evidence="1">
    <location>
        <begin position="32"/>
        <end position="67"/>
    </location>
</feature>
<feature type="signal peptide" evidence="2">
    <location>
        <begin position="1"/>
        <end position="27"/>
    </location>
</feature>
<name>A0A484B6C7_DRONA</name>
<dbReference type="AlphaFoldDB" id="A0A484B6C7"/>
<proteinExistence type="predicted"/>
<reference evidence="3 4" key="1">
    <citation type="journal article" date="2019" name="J. Hered.">
        <title>An Improved Genome Assembly for Drosophila navojoa, the Basal Species in the mojavensis Cluster.</title>
        <authorList>
            <person name="Vanderlinde T."/>
            <person name="Dupim E.G."/>
            <person name="Nazario-Yepiz N.O."/>
            <person name="Carvalho A.B."/>
        </authorList>
    </citation>
    <scope>NUCLEOTIDE SEQUENCE [LARGE SCALE GENOMIC DNA]</scope>
    <source>
        <strain evidence="3">Navoj_Jal97</strain>
        <tissue evidence="3">Whole organism</tissue>
    </source>
</reference>
<gene>
    <name evidence="3" type="ORF">AWZ03_009373</name>
</gene>
<keyword evidence="2" id="KW-0732">Signal</keyword>
<feature type="compositionally biased region" description="Low complexity" evidence="1">
    <location>
        <begin position="41"/>
        <end position="64"/>
    </location>
</feature>
<protein>
    <submittedName>
        <fullName evidence="3">Uncharacterized protein</fullName>
    </submittedName>
</protein>
<feature type="chain" id="PRO_5019729952" evidence="2">
    <location>
        <begin position="28"/>
        <end position="421"/>
    </location>
</feature>
<dbReference type="OMA" id="RDSYGAC"/>
<sequence>MLWKSSKQLPQLLFFVLLMQLGASAFASKSSYLRDSTTEMPSTSNQGPSPSQSQSPSHSQSQTPATVAEEHFPAVAPPQAAVEAETGLLQPPLLPIVEAEDGLRRRVVTYDQRQEGQYNIRGDLENFMILVIPSATQDSFSLLDLLSKSTMRGGSKTNSKRKHASALKSFYQRQQLQQQQQQQQQQQVLQSGLPGGLPEFIEGRTPYHVDISATNEELLQQQQQQHPRLHRQQVDVLPPQLIPMPQLIKPYHLEAEPELIQALPPVPASSGNSNNLLEGFNQASSQYYRNSRSLRGQSFLETNRLAGDSMASSNARAISVPLYRSDVARSQTQPDTANVLYPPIDVPAYIINEAQPRNWQLSDEPTPIQPKHLIGGEPLLSFELLGDALADSKTLLRDGLARCAPGQRRDSYGACRQVEGY</sequence>
<accession>A0A484B6C7</accession>
<evidence type="ECO:0000256" key="1">
    <source>
        <dbReference type="SAM" id="MobiDB-lite"/>
    </source>
</evidence>
<dbReference type="EMBL" id="LSRL02000114">
    <property type="protein sequence ID" value="TDG44199.1"/>
    <property type="molecule type" value="Genomic_DNA"/>
</dbReference>
<dbReference type="Proteomes" id="UP000295192">
    <property type="component" value="Unassembled WGS sequence"/>
</dbReference>
<evidence type="ECO:0000313" key="4">
    <source>
        <dbReference type="Proteomes" id="UP000295192"/>
    </source>
</evidence>
<organism evidence="3 4">
    <name type="scientific">Drosophila navojoa</name>
    <name type="common">Fruit fly</name>
    <dbReference type="NCBI Taxonomy" id="7232"/>
    <lineage>
        <taxon>Eukaryota</taxon>
        <taxon>Metazoa</taxon>
        <taxon>Ecdysozoa</taxon>
        <taxon>Arthropoda</taxon>
        <taxon>Hexapoda</taxon>
        <taxon>Insecta</taxon>
        <taxon>Pterygota</taxon>
        <taxon>Neoptera</taxon>
        <taxon>Endopterygota</taxon>
        <taxon>Diptera</taxon>
        <taxon>Brachycera</taxon>
        <taxon>Muscomorpha</taxon>
        <taxon>Ephydroidea</taxon>
        <taxon>Drosophilidae</taxon>
        <taxon>Drosophila</taxon>
    </lineage>
</organism>
<evidence type="ECO:0000256" key="2">
    <source>
        <dbReference type="SAM" id="SignalP"/>
    </source>
</evidence>
<keyword evidence="4" id="KW-1185">Reference proteome</keyword>